<dbReference type="AlphaFoldDB" id="A0A0M7AQX2"/>
<feature type="domain" description="Nudix hydrolase" evidence="9">
    <location>
        <begin position="50"/>
        <end position="179"/>
    </location>
</feature>
<sequence length="192" mass="21058">MGLPIAPLDQTTWTLLGSEKVFEAGDRLKVLRQTVELPDHTRVEDYYQIDLPTYATVYAVTEKDEVLLLEQYKHGVGHVCLTLPGGQIDPGENPEFAARRELLEETGYGGGRWTAGPALVLHGNQRVALGHIFVARHVIQLSDPCPGDLEEMQLRLRSRKRVQQDLLSGALPITSHAAAVGIAETMIRASGA</sequence>
<dbReference type="GO" id="GO:0019693">
    <property type="term" value="P:ribose phosphate metabolic process"/>
    <property type="evidence" value="ECO:0007669"/>
    <property type="project" value="TreeGrafter"/>
</dbReference>
<dbReference type="CDD" id="cd03424">
    <property type="entry name" value="NUDIX_ADPRase_Nudt5_UGPPase_Nudt14"/>
    <property type="match status" value="1"/>
</dbReference>
<dbReference type="GO" id="GO:0006753">
    <property type="term" value="P:nucleoside phosphate metabolic process"/>
    <property type="evidence" value="ECO:0007669"/>
    <property type="project" value="TreeGrafter"/>
</dbReference>
<evidence type="ECO:0000256" key="8">
    <source>
        <dbReference type="RuleBase" id="RU003476"/>
    </source>
</evidence>
<dbReference type="Pfam" id="PF00293">
    <property type="entry name" value="NUDIX"/>
    <property type="match status" value="1"/>
</dbReference>
<dbReference type="PANTHER" id="PTHR11839">
    <property type="entry name" value="UDP/ADP-SUGAR PYROPHOSPHATASE"/>
    <property type="match status" value="1"/>
</dbReference>
<name>A0A0M7AQX2_9HYPH</name>
<evidence type="ECO:0000259" key="9">
    <source>
        <dbReference type="PROSITE" id="PS51462"/>
    </source>
</evidence>
<dbReference type="Gene3D" id="3.90.79.10">
    <property type="entry name" value="Nucleoside Triphosphate Pyrophosphohydrolase"/>
    <property type="match status" value="1"/>
</dbReference>
<dbReference type="GO" id="GO:0016462">
    <property type="term" value="F:pyrophosphatase activity"/>
    <property type="evidence" value="ECO:0007669"/>
    <property type="project" value="UniProtKB-ARBA"/>
</dbReference>
<evidence type="ECO:0000256" key="2">
    <source>
        <dbReference type="ARBA" id="ARBA00001946"/>
    </source>
</evidence>
<dbReference type="Proteomes" id="UP000053235">
    <property type="component" value="Unassembled WGS sequence"/>
</dbReference>
<dbReference type="InterPro" id="IPR015797">
    <property type="entry name" value="NUDIX_hydrolase-like_dom_sf"/>
</dbReference>
<evidence type="ECO:0000256" key="1">
    <source>
        <dbReference type="ARBA" id="ARBA00000847"/>
    </source>
</evidence>
<evidence type="ECO:0000256" key="4">
    <source>
        <dbReference type="ARBA" id="ARBA00016377"/>
    </source>
</evidence>
<evidence type="ECO:0000256" key="7">
    <source>
        <dbReference type="ARBA" id="ARBA00032272"/>
    </source>
</evidence>
<protein>
    <recommendedName>
        <fullName evidence="4">GDP-mannose pyrophosphatase</fullName>
    </recommendedName>
    <alternativeName>
        <fullName evidence="6">GDP-mannose hydrolase</fullName>
    </alternativeName>
    <alternativeName>
        <fullName evidence="7">GDPMK</fullName>
    </alternativeName>
</protein>
<keyword evidence="5 8" id="KW-0378">Hydrolase</keyword>
<comment type="cofactor">
    <cofactor evidence="2">
        <name>Mg(2+)</name>
        <dbReference type="ChEBI" id="CHEBI:18420"/>
    </cofactor>
</comment>
<dbReference type="EMBL" id="CXWD01000033">
    <property type="protein sequence ID" value="CTQ77299.1"/>
    <property type="molecule type" value="Genomic_DNA"/>
</dbReference>
<dbReference type="PANTHER" id="PTHR11839:SF18">
    <property type="entry name" value="NUDIX HYDROLASE DOMAIN-CONTAINING PROTEIN"/>
    <property type="match status" value="1"/>
</dbReference>
<dbReference type="InterPro" id="IPR020476">
    <property type="entry name" value="Nudix_hydrolase"/>
</dbReference>
<dbReference type="PROSITE" id="PS00893">
    <property type="entry name" value="NUDIX_BOX"/>
    <property type="match status" value="1"/>
</dbReference>
<proteinExistence type="inferred from homology"/>
<evidence type="ECO:0000256" key="6">
    <source>
        <dbReference type="ARBA" id="ARBA00032162"/>
    </source>
</evidence>
<evidence type="ECO:0000313" key="10">
    <source>
        <dbReference type="EMBL" id="CTQ77299.1"/>
    </source>
</evidence>
<dbReference type="STRING" id="388408.LAX5112_04865"/>
<organism evidence="10 11">
    <name type="scientific">Roseibium alexandrii</name>
    <dbReference type="NCBI Taxonomy" id="388408"/>
    <lineage>
        <taxon>Bacteria</taxon>
        <taxon>Pseudomonadati</taxon>
        <taxon>Pseudomonadota</taxon>
        <taxon>Alphaproteobacteria</taxon>
        <taxon>Hyphomicrobiales</taxon>
        <taxon>Stappiaceae</taxon>
        <taxon>Roseibium</taxon>
    </lineage>
</organism>
<gene>
    <name evidence="10" type="primary">nudF_2</name>
    <name evidence="10" type="ORF">LAX5112_04865</name>
</gene>
<dbReference type="SUPFAM" id="SSF55811">
    <property type="entry name" value="Nudix"/>
    <property type="match status" value="1"/>
</dbReference>
<comment type="catalytic activity">
    <reaction evidence="1">
        <text>GDP-alpha-D-mannose + H2O = alpha-D-mannose 1-phosphate + GMP + 2 H(+)</text>
        <dbReference type="Rhea" id="RHEA:27978"/>
        <dbReference type="ChEBI" id="CHEBI:15377"/>
        <dbReference type="ChEBI" id="CHEBI:15378"/>
        <dbReference type="ChEBI" id="CHEBI:57527"/>
        <dbReference type="ChEBI" id="CHEBI:58115"/>
        <dbReference type="ChEBI" id="CHEBI:58409"/>
    </reaction>
</comment>
<dbReference type="PRINTS" id="PR00502">
    <property type="entry name" value="NUDIXFAMILY"/>
</dbReference>
<reference evidence="11" key="1">
    <citation type="submission" date="2015-07" db="EMBL/GenBank/DDBJ databases">
        <authorList>
            <person name="Rodrigo-Torres Lidia"/>
            <person name="Arahal R.David."/>
        </authorList>
    </citation>
    <scope>NUCLEOTIDE SEQUENCE [LARGE SCALE GENOMIC DNA]</scope>
    <source>
        <strain evidence="11">CECT 5112</strain>
    </source>
</reference>
<evidence type="ECO:0000256" key="3">
    <source>
        <dbReference type="ARBA" id="ARBA00007275"/>
    </source>
</evidence>
<comment type="similarity">
    <text evidence="3">Belongs to the Nudix hydrolase family. NudK subfamily.</text>
</comment>
<dbReference type="InterPro" id="IPR020084">
    <property type="entry name" value="NUDIX_hydrolase_CS"/>
</dbReference>
<dbReference type="InterPro" id="IPR000086">
    <property type="entry name" value="NUDIX_hydrolase_dom"/>
</dbReference>
<evidence type="ECO:0000256" key="5">
    <source>
        <dbReference type="ARBA" id="ARBA00022801"/>
    </source>
</evidence>
<evidence type="ECO:0000313" key="11">
    <source>
        <dbReference type="Proteomes" id="UP000053235"/>
    </source>
</evidence>
<dbReference type="OrthoDB" id="177518at2"/>
<keyword evidence="11" id="KW-1185">Reference proteome</keyword>
<accession>A0A0M7AQX2</accession>
<dbReference type="PROSITE" id="PS51462">
    <property type="entry name" value="NUDIX"/>
    <property type="match status" value="1"/>
</dbReference>